<evidence type="ECO:0008006" key="6">
    <source>
        <dbReference type="Google" id="ProtNLM"/>
    </source>
</evidence>
<dbReference type="Pfam" id="PF12793">
    <property type="entry name" value="SgrR_N"/>
    <property type="match status" value="1"/>
</dbReference>
<dbReference type="InterPro" id="IPR025370">
    <property type="entry name" value="SgrR_HTH_N"/>
</dbReference>
<dbReference type="GO" id="GO:0003677">
    <property type="term" value="F:DNA binding"/>
    <property type="evidence" value="ECO:0007669"/>
    <property type="project" value="UniProtKB-KW"/>
</dbReference>
<dbReference type="RefSeq" id="WP_069329667.1">
    <property type="nucleotide sequence ID" value="NZ_MDER01000086.1"/>
</dbReference>
<dbReference type="InterPro" id="IPR000914">
    <property type="entry name" value="SBP_5_dom"/>
</dbReference>
<dbReference type="Pfam" id="PF00496">
    <property type="entry name" value="SBP_bac_5"/>
    <property type="match status" value="1"/>
</dbReference>
<dbReference type="EMBL" id="MDER01000086">
    <property type="protein sequence ID" value="ODP26527.1"/>
    <property type="molecule type" value="Genomic_DNA"/>
</dbReference>
<feature type="domain" description="Solute-binding protein family 5" evidence="2">
    <location>
        <begin position="178"/>
        <end position="501"/>
    </location>
</feature>
<feature type="domain" description="Transcriptional regulator SgrR N-terminal HTH" evidence="3">
    <location>
        <begin position="3"/>
        <end position="103"/>
    </location>
</feature>
<evidence type="ECO:0000259" key="2">
    <source>
        <dbReference type="Pfam" id="PF00496"/>
    </source>
</evidence>
<dbReference type="Gene3D" id="3.10.105.10">
    <property type="entry name" value="Dipeptide-binding Protein, Domain 3"/>
    <property type="match status" value="1"/>
</dbReference>
<evidence type="ECO:0000313" key="5">
    <source>
        <dbReference type="Proteomes" id="UP000094578"/>
    </source>
</evidence>
<accession>A0A1E3KYB8</accession>
<keyword evidence="5" id="KW-1185">Reference proteome</keyword>
<dbReference type="GO" id="GO:0015833">
    <property type="term" value="P:peptide transport"/>
    <property type="evidence" value="ECO:0007669"/>
    <property type="project" value="TreeGrafter"/>
</dbReference>
<proteinExistence type="predicted"/>
<name>A0A1E3KYB8_9BACL</name>
<dbReference type="Proteomes" id="UP000094578">
    <property type="component" value="Unassembled WGS sequence"/>
</dbReference>
<sequence length="605" mass="69310">MRIAEDYVQLRLAFHHYPDQQSFHIAMEEVAQALFCTARNAKIIITKMVDAQWIQFRSGRGRGHTSELTFLLPVTTVLLDEAKQRVIQGEVQSAFEWLQEHETLAVVRPQFLEWLIRYFGYTTQQIGQDRIIETLRLPIYRPIVSLEPANALYAFDTHLIGQVFSRLVHYDPVQRTFTKDIAHHWESNSDATCWTFYLLKGISFHNGQELTAQDVYTSLIQLQSPTVVHHWLGQDIAHIQVITRYQIQIQLHRPNTQFLFYMSHSAASIFPLSEGDSNHEFSLPIGSGPYQVVSRHAGKCTLEVFPSYFGYRGQIDRIEIIIVPENEAEACLGTSPGVLTVVTGEFSIPENLKMPLTQTITGISTLTFNLRKEGILQDKTFRNVLVHAIDRQHMVQELGETRLCPAQGLQIHTNSLPTASTEHVSESEESISLSTSLLEQLQHTTYAGETLHLYTFNRHAQDAYWLQQQYQNYGIKIDVHIVEWSETIQLATMEQADLILFEAMVSENPLHLLEYIQSDRNFIRHSLPLDIVAQLDELTYPMLASTDQHALSHWSTAVNRLLSDTCTSAFLVVRTASTIHHHSLRGVDVNHKGWVNFDTLWFHQT</sequence>
<keyword evidence="1" id="KW-0238">DNA-binding</keyword>
<evidence type="ECO:0000313" key="4">
    <source>
        <dbReference type="EMBL" id="ODP26527.1"/>
    </source>
</evidence>
<evidence type="ECO:0000259" key="3">
    <source>
        <dbReference type="Pfam" id="PF12793"/>
    </source>
</evidence>
<comment type="caution">
    <text evidence="4">The sequence shown here is derived from an EMBL/GenBank/DDBJ whole genome shotgun (WGS) entry which is preliminary data.</text>
</comment>
<protein>
    <recommendedName>
        <fullName evidence="6">HTH-type transcriptional regulator SgrR</fullName>
    </recommendedName>
</protein>
<dbReference type="GO" id="GO:1904680">
    <property type="term" value="F:peptide transmembrane transporter activity"/>
    <property type="evidence" value="ECO:0007669"/>
    <property type="project" value="TreeGrafter"/>
</dbReference>
<dbReference type="PANTHER" id="PTHR30290">
    <property type="entry name" value="PERIPLASMIC BINDING COMPONENT OF ABC TRANSPORTER"/>
    <property type="match status" value="1"/>
</dbReference>
<dbReference type="PANTHER" id="PTHR30290:SF72">
    <property type="entry name" value="HTH-TYPE TRANSCRIPTIONAL REGULATOR SGRR"/>
    <property type="match status" value="1"/>
</dbReference>
<reference evidence="4 5" key="1">
    <citation type="submission" date="2016-08" db="EMBL/GenBank/DDBJ databases">
        <title>Genome sequencing of Paenibacillus sp. TI45-13ar, isolated from Korean traditional nuruk.</title>
        <authorList>
            <person name="Kim S.-J."/>
        </authorList>
    </citation>
    <scope>NUCLEOTIDE SEQUENCE [LARGE SCALE GENOMIC DNA]</scope>
    <source>
        <strain evidence="4 5">TI45-13ar</strain>
    </source>
</reference>
<dbReference type="STRING" id="1886670.PTI45_04367"/>
<dbReference type="InterPro" id="IPR039424">
    <property type="entry name" value="SBP_5"/>
</dbReference>
<dbReference type="Gene3D" id="3.40.190.10">
    <property type="entry name" value="Periplasmic binding protein-like II"/>
    <property type="match status" value="1"/>
</dbReference>
<evidence type="ECO:0000256" key="1">
    <source>
        <dbReference type="ARBA" id="ARBA00023125"/>
    </source>
</evidence>
<organism evidence="4 5">
    <name type="scientific">Paenibacillus nuruki</name>
    <dbReference type="NCBI Taxonomy" id="1886670"/>
    <lineage>
        <taxon>Bacteria</taxon>
        <taxon>Bacillati</taxon>
        <taxon>Bacillota</taxon>
        <taxon>Bacilli</taxon>
        <taxon>Bacillales</taxon>
        <taxon>Paenibacillaceae</taxon>
        <taxon>Paenibacillus</taxon>
    </lineage>
</organism>
<dbReference type="SUPFAM" id="SSF53850">
    <property type="entry name" value="Periplasmic binding protein-like II"/>
    <property type="match status" value="1"/>
</dbReference>
<gene>
    <name evidence="4" type="ORF">PTI45_04367</name>
</gene>
<dbReference type="AlphaFoldDB" id="A0A1E3KYB8"/>